<dbReference type="Proteomes" id="UP000775213">
    <property type="component" value="Unassembled WGS sequence"/>
</dbReference>
<sequence>MDILKAHPDSVWLGPESLGYIQKVVVEGMPNFCSHCKEVGHKNFDCAKLNPQLRKVAVPVQLDAGSGPINIVVGPIVTEEVVPQVLNELSNDNVGIDLPLLNVEVLPQDLNEFSHDTINVVVPHLDQEVCGNIISRDVGSPVMVGNLVGNLDPSPGVALAGSDVVGPSNNVLVSSPIGLVGCCEVDKVVCQANTMMVDDLSNGSDPSDVGPMDPQTLVDVSIGIISPNVLNNQLTRSGDTYLEHSE</sequence>
<name>A0AAV7GR67_DENCH</name>
<protein>
    <submittedName>
        <fullName evidence="1">Uncharacterized protein</fullName>
    </submittedName>
</protein>
<evidence type="ECO:0000313" key="1">
    <source>
        <dbReference type="EMBL" id="KAH0458862.1"/>
    </source>
</evidence>
<reference evidence="1 2" key="1">
    <citation type="journal article" date="2021" name="Hortic Res">
        <title>Chromosome-scale assembly of the Dendrobium chrysotoxum genome enhances the understanding of orchid evolution.</title>
        <authorList>
            <person name="Zhang Y."/>
            <person name="Zhang G.Q."/>
            <person name="Zhang D."/>
            <person name="Liu X.D."/>
            <person name="Xu X.Y."/>
            <person name="Sun W.H."/>
            <person name="Yu X."/>
            <person name="Zhu X."/>
            <person name="Wang Z.W."/>
            <person name="Zhao X."/>
            <person name="Zhong W.Y."/>
            <person name="Chen H."/>
            <person name="Yin W.L."/>
            <person name="Huang T."/>
            <person name="Niu S.C."/>
            <person name="Liu Z.J."/>
        </authorList>
    </citation>
    <scope>NUCLEOTIDE SEQUENCE [LARGE SCALE GENOMIC DNA]</scope>
    <source>
        <strain evidence="1">Lindl</strain>
    </source>
</reference>
<proteinExistence type="predicted"/>
<gene>
    <name evidence="1" type="ORF">IEQ34_011676</name>
</gene>
<dbReference type="EMBL" id="JAGFBR010000011">
    <property type="protein sequence ID" value="KAH0458862.1"/>
    <property type="molecule type" value="Genomic_DNA"/>
</dbReference>
<dbReference type="AlphaFoldDB" id="A0AAV7GR67"/>
<accession>A0AAV7GR67</accession>
<comment type="caution">
    <text evidence="1">The sequence shown here is derived from an EMBL/GenBank/DDBJ whole genome shotgun (WGS) entry which is preliminary data.</text>
</comment>
<evidence type="ECO:0000313" key="2">
    <source>
        <dbReference type="Proteomes" id="UP000775213"/>
    </source>
</evidence>
<organism evidence="1 2">
    <name type="scientific">Dendrobium chrysotoxum</name>
    <name type="common">Orchid</name>
    <dbReference type="NCBI Taxonomy" id="161865"/>
    <lineage>
        <taxon>Eukaryota</taxon>
        <taxon>Viridiplantae</taxon>
        <taxon>Streptophyta</taxon>
        <taxon>Embryophyta</taxon>
        <taxon>Tracheophyta</taxon>
        <taxon>Spermatophyta</taxon>
        <taxon>Magnoliopsida</taxon>
        <taxon>Liliopsida</taxon>
        <taxon>Asparagales</taxon>
        <taxon>Orchidaceae</taxon>
        <taxon>Epidendroideae</taxon>
        <taxon>Malaxideae</taxon>
        <taxon>Dendrobiinae</taxon>
        <taxon>Dendrobium</taxon>
    </lineage>
</organism>
<keyword evidence="2" id="KW-1185">Reference proteome</keyword>